<keyword evidence="3" id="KW-1185">Reference proteome</keyword>
<proteinExistence type="predicted"/>
<dbReference type="EMBL" id="JACEFO010002928">
    <property type="protein sequence ID" value="KAF8645963.1"/>
    <property type="molecule type" value="Genomic_DNA"/>
</dbReference>
<feature type="compositionally biased region" description="Polar residues" evidence="1">
    <location>
        <begin position="314"/>
        <end position="326"/>
    </location>
</feature>
<feature type="region of interest" description="Disordered" evidence="1">
    <location>
        <begin position="1"/>
        <end position="26"/>
    </location>
</feature>
<name>A0A835A2T5_9POAL</name>
<dbReference type="OrthoDB" id="691789at2759"/>
<gene>
    <name evidence="2" type="ORF">HU200_066056</name>
</gene>
<sequence>MDAVRAGVSACGSTNTSRAGHLPPLPCIGETSDSVLSGSSPPRSKASADAACYAADAKTKPVVEASAGKNDSKMLATLRQLPGTLLRRWVAYPPPLRLAVLMHPQRPRLPRDRRRRGRFLIRHAETGSFVLEMELFREEVQVRLPVRANFIKPSTTQDNIILERTRHPSLLDRRGAVIDWRTPKVENEVYDNNWRNDTVSSRISSGSNHGAMKPSATLQDIILHTPRDPSLLDMRGSSSACLLSKSALGPLGILKDKAALDLSASAHQTSGGTIDEWSLHEEKGQARFKPFAIPQTIRPQAARVPNPLDMRAEGSSQAPPSSTHSAGNKEAYTSPLGAGGGYGDPHPPPFYKCEVCCKKTAFYRLKCCRVVVCEGCGCSCDPADAAEDEKPQCWRRRGKVLLTGKEKLPEVKLEGSDLFLWQRYKFPERRMLCMAKRTGNNLKYYFAPVHKLMDPEVKVIRATVYDFRQHGRGVKSLSVRDELLMRKQLC</sequence>
<feature type="region of interest" description="Disordered" evidence="1">
    <location>
        <begin position="307"/>
        <end position="339"/>
    </location>
</feature>
<evidence type="ECO:0000256" key="1">
    <source>
        <dbReference type="SAM" id="MobiDB-lite"/>
    </source>
</evidence>
<evidence type="ECO:0000313" key="3">
    <source>
        <dbReference type="Proteomes" id="UP000636709"/>
    </source>
</evidence>
<evidence type="ECO:0000313" key="2">
    <source>
        <dbReference type="EMBL" id="KAF8645963.1"/>
    </source>
</evidence>
<dbReference type="Proteomes" id="UP000636709">
    <property type="component" value="Unassembled WGS sequence"/>
</dbReference>
<organism evidence="2 3">
    <name type="scientific">Digitaria exilis</name>
    <dbReference type="NCBI Taxonomy" id="1010633"/>
    <lineage>
        <taxon>Eukaryota</taxon>
        <taxon>Viridiplantae</taxon>
        <taxon>Streptophyta</taxon>
        <taxon>Embryophyta</taxon>
        <taxon>Tracheophyta</taxon>
        <taxon>Spermatophyta</taxon>
        <taxon>Magnoliopsida</taxon>
        <taxon>Liliopsida</taxon>
        <taxon>Poales</taxon>
        <taxon>Poaceae</taxon>
        <taxon>PACMAD clade</taxon>
        <taxon>Panicoideae</taxon>
        <taxon>Panicodae</taxon>
        <taxon>Paniceae</taxon>
        <taxon>Anthephorinae</taxon>
        <taxon>Digitaria</taxon>
    </lineage>
</organism>
<comment type="caution">
    <text evidence="2">The sequence shown here is derived from an EMBL/GenBank/DDBJ whole genome shotgun (WGS) entry which is preliminary data.</text>
</comment>
<protein>
    <submittedName>
        <fullName evidence="2">Uncharacterized protein</fullName>
    </submittedName>
</protein>
<accession>A0A835A2T5</accession>
<reference evidence="2" key="1">
    <citation type="submission" date="2020-07" db="EMBL/GenBank/DDBJ databases">
        <title>Genome sequence and genetic diversity analysis of an under-domesticated orphan crop, white fonio (Digitaria exilis).</title>
        <authorList>
            <person name="Bennetzen J.L."/>
            <person name="Chen S."/>
            <person name="Ma X."/>
            <person name="Wang X."/>
            <person name="Yssel A.E.J."/>
            <person name="Chaluvadi S.R."/>
            <person name="Johnson M."/>
            <person name="Gangashetty P."/>
            <person name="Hamidou F."/>
            <person name="Sanogo M.D."/>
            <person name="Zwaenepoel A."/>
            <person name="Wallace J."/>
            <person name="Van De Peer Y."/>
            <person name="Van Deynze A."/>
        </authorList>
    </citation>
    <scope>NUCLEOTIDE SEQUENCE</scope>
    <source>
        <tissue evidence="2">Leaves</tissue>
    </source>
</reference>
<dbReference type="AlphaFoldDB" id="A0A835A2T5"/>